<dbReference type="OrthoDB" id="2034072at2"/>
<sequence length="75" mass="8323">MNAIGTYGDPEISFEIHGKNGEVALMTISRYDQVLKGVAYNGQYKYHLLRIEEMEKEAQTKAKADQKEAATASGN</sequence>
<dbReference type="HOGENOM" id="CLU_2664579_0_0_9"/>
<organism evidence="1 2">
    <name type="scientific">Ruminiclostridium cellulolyticum (strain ATCC 35319 / DSM 5812 / JCM 6584 / H10)</name>
    <name type="common">Clostridium cellulolyticum</name>
    <dbReference type="NCBI Taxonomy" id="394503"/>
    <lineage>
        <taxon>Bacteria</taxon>
        <taxon>Bacillati</taxon>
        <taxon>Bacillota</taxon>
        <taxon>Clostridia</taxon>
        <taxon>Eubacteriales</taxon>
        <taxon>Oscillospiraceae</taxon>
        <taxon>Ruminiclostridium</taxon>
    </lineage>
</organism>
<proteinExistence type="predicted"/>
<dbReference type="KEGG" id="cce:Ccel_0913"/>
<gene>
    <name evidence="1" type="ordered locus">Ccel_0913</name>
</gene>
<protein>
    <submittedName>
        <fullName evidence="1">Uncharacterized protein</fullName>
    </submittedName>
</protein>
<evidence type="ECO:0000313" key="1">
    <source>
        <dbReference type="EMBL" id="ACL75283.1"/>
    </source>
</evidence>
<dbReference type="Proteomes" id="UP000001349">
    <property type="component" value="Chromosome"/>
</dbReference>
<reference evidence="1 2" key="1">
    <citation type="submission" date="2009-01" db="EMBL/GenBank/DDBJ databases">
        <title>Complete sequence of Clostridium cellulolyticum H10.</title>
        <authorList>
            <consortium name="US DOE Joint Genome Institute"/>
            <person name="Lucas S."/>
            <person name="Copeland A."/>
            <person name="Lapidus A."/>
            <person name="Glavina del Rio T."/>
            <person name="Dalin E."/>
            <person name="Tice H."/>
            <person name="Bruce D."/>
            <person name="Goodwin L."/>
            <person name="Pitluck S."/>
            <person name="Chertkov O."/>
            <person name="Saunders E."/>
            <person name="Brettin T."/>
            <person name="Detter J.C."/>
            <person name="Han C."/>
            <person name="Larimer F."/>
            <person name="Land M."/>
            <person name="Hauser L."/>
            <person name="Kyrpides N."/>
            <person name="Ivanova N."/>
            <person name="Zhou J."/>
            <person name="Richardson P."/>
        </authorList>
    </citation>
    <scope>NUCLEOTIDE SEQUENCE [LARGE SCALE GENOMIC DNA]</scope>
    <source>
        <strain evidence="2">ATCC 35319 / DSM 5812 / JCM 6584 / H10</strain>
    </source>
</reference>
<name>B8I8Q0_RUMCH</name>
<evidence type="ECO:0000313" key="2">
    <source>
        <dbReference type="Proteomes" id="UP000001349"/>
    </source>
</evidence>
<dbReference type="RefSeq" id="WP_015924441.1">
    <property type="nucleotide sequence ID" value="NC_011898.1"/>
</dbReference>
<accession>B8I8Q0</accession>
<dbReference type="AlphaFoldDB" id="B8I8Q0"/>
<keyword evidence="2" id="KW-1185">Reference proteome</keyword>
<dbReference type="EMBL" id="CP001348">
    <property type="protein sequence ID" value="ACL75283.1"/>
    <property type="molecule type" value="Genomic_DNA"/>
</dbReference>